<evidence type="ECO:0000313" key="4">
    <source>
        <dbReference type="EMBL" id="OAO98166.1"/>
    </source>
</evidence>
<keyword evidence="1" id="KW-0433">Leucine-rich repeat</keyword>
<dbReference type="Gene3D" id="3.80.10.10">
    <property type="entry name" value="Ribonuclease Inhibitor"/>
    <property type="match status" value="1"/>
</dbReference>
<proteinExistence type="predicted"/>
<dbReference type="InterPro" id="IPR003591">
    <property type="entry name" value="Leu-rich_rpt_typical-subtyp"/>
</dbReference>
<dbReference type="Pfam" id="PF25013">
    <property type="entry name" value="LRR_Zer-1"/>
    <property type="match status" value="1"/>
</dbReference>
<reference evidence="5" key="1">
    <citation type="journal article" date="2016" name="Proc. Natl. Acad. Sci. U.S.A.">
        <title>Chromosome-level assembly of Arabidopsis thaliana Ler reveals the extent of translocation and inversion polymorphisms.</title>
        <authorList>
            <person name="Zapata L."/>
            <person name="Ding J."/>
            <person name="Willing E.M."/>
            <person name="Hartwig B."/>
            <person name="Bezdan D."/>
            <person name="Jiao W.B."/>
            <person name="Patel V."/>
            <person name="Velikkakam James G."/>
            <person name="Koornneef M."/>
            <person name="Ossowski S."/>
            <person name="Schneeberger K."/>
        </authorList>
    </citation>
    <scope>NUCLEOTIDE SEQUENCE [LARGE SCALE GENOMIC DNA]</scope>
    <source>
        <strain evidence="5">cv. Landsberg erecta</strain>
    </source>
</reference>
<gene>
    <name evidence="4" type="ordered locus">AXX17_At4g22520</name>
</gene>
<dbReference type="EMBL" id="LUHQ01000004">
    <property type="protein sequence ID" value="OAO98166.1"/>
    <property type="molecule type" value="Genomic_DNA"/>
</dbReference>
<evidence type="ECO:0000256" key="1">
    <source>
        <dbReference type="ARBA" id="ARBA00022614"/>
    </source>
</evidence>
<feature type="domain" description="Zer-1-like leucine-rich repeats region" evidence="3">
    <location>
        <begin position="290"/>
        <end position="396"/>
    </location>
</feature>
<organism evidence="4 5">
    <name type="scientific">Arabidopsis thaliana</name>
    <name type="common">Mouse-ear cress</name>
    <dbReference type="NCBI Taxonomy" id="3702"/>
    <lineage>
        <taxon>Eukaryota</taxon>
        <taxon>Viridiplantae</taxon>
        <taxon>Streptophyta</taxon>
        <taxon>Embryophyta</taxon>
        <taxon>Tracheophyta</taxon>
        <taxon>Spermatophyta</taxon>
        <taxon>Magnoliopsida</taxon>
        <taxon>eudicotyledons</taxon>
        <taxon>Gunneridae</taxon>
        <taxon>Pentapetalae</taxon>
        <taxon>rosids</taxon>
        <taxon>malvids</taxon>
        <taxon>Brassicales</taxon>
        <taxon>Brassicaceae</taxon>
        <taxon>Camelineae</taxon>
        <taxon>Arabidopsis</taxon>
    </lineage>
</organism>
<evidence type="ECO:0000313" key="5">
    <source>
        <dbReference type="Proteomes" id="UP000078284"/>
    </source>
</evidence>
<evidence type="ECO:0000259" key="3">
    <source>
        <dbReference type="Pfam" id="PF25013"/>
    </source>
</evidence>
<dbReference type="SMART" id="SM00369">
    <property type="entry name" value="LRR_TYP"/>
    <property type="match status" value="2"/>
</dbReference>
<sequence>MARKSNSLPAAIVVLAKSLNCITRQATFKILSPKQDKLFKEVLSPYEPDYSVSRNNSVLQLAYQLLETDDTLKNAIVDCFWHSLDFFEHCGCINYNELITLWILEGYFDPVRSVKKAYKDGHAILVELINRGILKIQDGDIVIPEMAMNQLTDLRYHGLFGRSQLLFSRVSCREKNKGLGKITQIDDMIKTVNANKGANICTMLVSGNRLRQETPPKFFEQMADLEVLILFDPTLGCLTRYLKNLCELRVLVIRNCGLLSDIEELQDLRELQVLEVSGASSVVNITDGFFKALPHLQSLNLSGLRIKSLPSSICQLYDLHSLILRDCLVLEDLPDIHKLLNLEVLDVRGARRLRTCFGLKEKTSRNRTFHHLTKLQLLDFSESNIKRLPVFHDAAMATNLHFLTRLYCANVAIY</sequence>
<accession>A0A178UVV6</accession>
<dbReference type="Proteomes" id="UP000078284">
    <property type="component" value="Chromosome 4"/>
</dbReference>
<dbReference type="PANTHER" id="PTHR47186:SF15">
    <property type="entry name" value="NB-ARC DOMAIN-CONTAINING PROTEIN"/>
    <property type="match status" value="1"/>
</dbReference>
<protein>
    <recommendedName>
        <fullName evidence="3">Zer-1-like leucine-rich repeats region domain-containing protein</fullName>
    </recommendedName>
</protein>
<dbReference type="SUPFAM" id="SSF52058">
    <property type="entry name" value="L domain-like"/>
    <property type="match status" value="1"/>
</dbReference>
<comment type="caution">
    <text evidence="4">The sequence shown here is derived from an EMBL/GenBank/DDBJ whole genome shotgun (WGS) entry which is preliminary data.</text>
</comment>
<dbReference type="AlphaFoldDB" id="A0A178UVV6"/>
<keyword evidence="2" id="KW-0677">Repeat</keyword>
<evidence type="ECO:0000256" key="2">
    <source>
        <dbReference type="ARBA" id="ARBA00022737"/>
    </source>
</evidence>
<dbReference type="PANTHER" id="PTHR47186">
    <property type="entry name" value="LEUCINE-RICH REPEAT-CONTAINING PROTEIN 57"/>
    <property type="match status" value="1"/>
</dbReference>
<dbReference type="InterPro" id="IPR032675">
    <property type="entry name" value="LRR_dom_sf"/>
</dbReference>
<dbReference type="InterPro" id="IPR056845">
    <property type="entry name" value="LRR_Zer-1"/>
</dbReference>
<name>A0A178UVV6_ARATH</name>